<keyword evidence="4" id="KW-1185">Reference proteome</keyword>
<reference evidence="4" key="1">
    <citation type="submission" date="2015-06" db="EMBL/GenBank/DDBJ databases">
        <title>Expansion of signal transduction pathways in fungi by whole-genome duplication.</title>
        <authorList>
            <consortium name="DOE Joint Genome Institute"/>
            <person name="Corrochano L.M."/>
            <person name="Kuo A."/>
            <person name="Marcet-Houben M."/>
            <person name="Polaino S."/>
            <person name="Salamov A."/>
            <person name="Villalobos J.M."/>
            <person name="Alvarez M.I."/>
            <person name="Avalos J."/>
            <person name="Benito E.P."/>
            <person name="Benoit I."/>
            <person name="Burger G."/>
            <person name="Camino L.P."/>
            <person name="Canovas D."/>
            <person name="Cerda-Olmedo E."/>
            <person name="Cheng J.-F."/>
            <person name="Dominguez A."/>
            <person name="Elias M."/>
            <person name="Eslava A.P."/>
            <person name="Glaser F."/>
            <person name="Grimwood J."/>
            <person name="Gutierrez G."/>
            <person name="Heitman J."/>
            <person name="Henrissat B."/>
            <person name="Iturriaga E.A."/>
            <person name="Lang B.F."/>
            <person name="Lavin J.L."/>
            <person name="Lee S."/>
            <person name="Li W."/>
            <person name="Lindquist E."/>
            <person name="Lopez-Garcia S."/>
            <person name="Luque E.M."/>
            <person name="Marcos A.T."/>
            <person name="Martin J."/>
            <person name="McCluskey K."/>
            <person name="Medina H.R."/>
            <person name="Miralles-Duran A."/>
            <person name="Miyazaki A."/>
            <person name="Munoz-Torres E."/>
            <person name="Oguiza J.A."/>
            <person name="Ohm R."/>
            <person name="Olmedo M."/>
            <person name="Orejas M."/>
            <person name="Ortiz-Castellanos L."/>
            <person name="Pisabarro A.G."/>
            <person name="Rodriguez-Romero J."/>
            <person name="Ruiz-Herrera J."/>
            <person name="Ruiz-Vazquez R."/>
            <person name="Sanz C."/>
            <person name="Schackwitz W."/>
            <person name="Schmutz J."/>
            <person name="Shahriari M."/>
            <person name="Shelest E."/>
            <person name="Silva-Franco F."/>
            <person name="Soanes D."/>
            <person name="Syed K."/>
            <person name="Tagua V.G."/>
            <person name="Talbot N.J."/>
            <person name="Thon M."/>
            <person name="De vries R.P."/>
            <person name="Wiebenga A."/>
            <person name="Yadav J.S."/>
            <person name="Braun E.L."/>
            <person name="Baker S."/>
            <person name="Garre V."/>
            <person name="Horwitz B."/>
            <person name="Torres-Martinez S."/>
            <person name="Idnurm A."/>
            <person name="Herrera-Estrella A."/>
            <person name="Gabaldon T."/>
            <person name="Grigoriev I.V."/>
        </authorList>
    </citation>
    <scope>NUCLEOTIDE SEQUENCE [LARGE SCALE GENOMIC DNA]</scope>
    <source>
        <strain evidence="4">NRRL 1555(-)</strain>
    </source>
</reference>
<dbReference type="PANTHER" id="PTHR43364">
    <property type="entry name" value="NADH-SPECIFIC METHYLGLYOXAL REDUCTASE-RELATED"/>
    <property type="match status" value="1"/>
</dbReference>
<dbReference type="InterPro" id="IPR023210">
    <property type="entry name" value="NADP_OxRdtase_dom"/>
</dbReference>
<dbReference type="PROSITE" id="PS00062">
    <property type="entry name" value="ALDOKETO_REDUCTASE_2"/>
    <property type="match status" value="1"/>
</dbReference>
<sequence length="339" mass="37427">MAVYKVKLDQGVVPTKDTLIQLGDSINVYPIAIGTWQWGDKHGKFFWGWTPEAEKDAKEAFDAAHKLGVPFYDTAEVYGDGESEKELSRFRKVYSAEEQEKQIIATKFFPHQHRTQFPAVLFSALKDSLDRIGIHKVDLYQIHAPIHPAAIEVVADALADAFDAGLVKSVGVSNYGLGEIERMHAALKKRGIQLASNQVSFSLVRTIPEKDGLIKLCHDLGVGILAYSPIGMGILSGKYRVNDPAPVGREKVFDSLEKGQLQNLLDSLKRLAEKYDRPQSAIALNWCIAKGTIPLGGARNASQVEQNVLALGFILSPEDVAELDRFSFKGVNNDSWKHG</sequence>
<accession>A0A167JFL4</accession>
<dbReference type="InterPro" id="IPR018170">
    <property type="entry name" value="Aldo/ket_reductase_CS"/>
</dbReference>
<feature type="domain" description="NADP-dependent oxidoreductase" evidence="2">
    <location>
        <begin position="30"/>
        <end position="325"/>
    </location>
</feature>
<dbReference type="SUPFAM" id="SSF51430">
    <property type="entry name" value="NAD(P)-linked oxidoreductase"/>
    <property type="match status" value="1"/>
</dbReference>
<name>A0A167JFL4_PHYB8</name>
<dbReference type="Proteomes" id="UP000077315">
    <property type="component" value="Unassembled WGS sequence"/>
</dbReference>
<dbReference type="GeneID" id="28993935"/>
<keyword evidence="1" id="KW-0560">Oxidoreductase</keyword>
<organism evidence="3 4">
    <name type="scientific">Phycomyces blakesleeanus (strain ATCC 8743b / DSM 1359 / FGSC 10004 / NBRC 33097 / NRRL 1555)</name>
    <dbReference type="NCBI Taxonomy" id="763407"/>
    <lineage>
        <taxon>Eukaryota</taxon>
        <taxon>Fungi</taxon>
        <taxon>Fungi incertae sedis</taxon>
        <taxon>Mucoromycota</taxon>
        <taxon>Mucoromycotina</taxon>
        <taxon>Mucoromycetes</taxon>
        <taxon>Mucorales</taxon>
        <taxon>Phycomycetaceae</taxon>
        <taxon>Phycomyces</taxon>
    </lineage>
</organism>
<dbReference type="RefSeq" id="XP_018283938.1">
    <property type="nucleotide sequence ID" value="XM_018433029.1"/>
</dbReference>
<gene>
    <name evidence="3" type="ORF">PHYBLDRAFT_152924</name>
</gene>
<dbReference type="AlphaFoldDB" id="A0A167JFL4"/>
<dbReference type="VEuPathDB" id="FungiDB:PHYBLDRAFT_152924"/>
<evidence type="ECO:0000313" key="4">
    <source>
        <dbReference type="Proteomes" id="UP000077315"/>
    </source>
</evidence>
<dbReference type="InterPro" id="IPR020471">
    <property type="entry name" value="AKR"/>
</dbReference>
<dbReference type="Gene3D" id="3.20.20.100">
    <property type="entry name" value="NADP-dependent oxidoreductase domain"/>
    <property type="match status" value="1"/>
</dbReference>
<evidence type="ECO:0000259" key="2">
    <source>
        <dbReference type="Pfam" id="PF00248"/>
    </source>
</evidence>
<protein>
    <recommendedName>
        <fullName evidence="2">NADP-dependent oxidoreductase domain-containing protein</fullName>
    </recommendedName>
</protein>
<dbReference type="Pfam" id="PF00248">
    <property type="entry name" value="Aldo_ket_red"/>
    <property type="match status" value="1"/>
</dbReference>
<dbReference type="InterPro" id="IPR050523">
    <property type="entry name" value="AKR_Detox_Biosynth"/>
</dbReference>
<dbReference type="EMBL" id="KV441007">
    <property type="protein sequence ID" value="OAD65898.1"/>
    <property type="molecule type" value="Genomic_DNA"/>
</dbReference>
<dbReference type="GO" id="GO:0016491">
    <property type="term" value="F:oxidoreductase activity"/>
    <property type="evidence" value="ECO:0007669"/>
    <property type="project" value="UniProtKB-KW"/>
</dbReference>
<dbReference type="InterPro" id="IPR036812">
    <property type="entry name" value="NAD(P)_OxRdtase_dom_sf"/>
</dbReference>
<dbReference type="PRINTS" id="PR00069">
    <property type="entry name" value="ALDKETRDTASE"/>
</dbReference>
<proteinExistence type="predicted"/>
<dbReference type="InParanoid" id="A0A167JFL4"/>
<evidence type="ECO:0000313" key="3">
    <source>
        <dbReference type="EMBL" id="OAD65898.1"/>
    </source>
</evidence>
<dbReference type="OrthoDB" id="37537at2759"/>
<evidence type="ECO:0000256" key="1">
    <source>
        <dbReference type="ARBA" id="ARBA00023002"/>
    </source>
</evidence>
<dbReference type="CDD" id="cd19093">
    <property type="entry name" value="AKR_AtPLR-like"/>
    <property type="match status" value="1"/>
</dbReference>
<dbReference type="PANTHER" id="PTHR43364:SF4">
    <property type="entry name" value="NAD(P)-LINKED OXIDOREDUCTASE SUPERFAMILY PROTEIN"/>
    <property type="match status" value="1"/>
</dbReference>
<dbReference type="STRING" id="763407.A0A167JFL4"/>